<protein>
    <submittedName>
        <fullName evidence="1">Uncharacterized protein</fullName>
    </submittedName>
</protein>
<name>E0U6D5_GLOV7</name>
<proteinExistence type="predicted"/>
<keyword evidence="2" id="KW-1185">Reference proteome</keyword>
<organism evidence="1 2">
    <name type="scientific">Gloeothece verrucosa (strain PCC 7822)</name>
    <name type="common">Cyanothece sp. (strain PCC 7822)</name>
    <dbReference type="NCBI Taxonomy" id="497965"/>
    <lineage>
        <taxon>Bacteria</taxon>
        <taxon>Bacillati</taxon>
        <taxon>Cyanobacteriota</taxon>
        <taxon>Cyanophyceae</taxon>
        <taxon>Oscillatoriophycideae</taxon>
        <taxon>Chroococcales</taxon>
        <taxon>Aphanothecaceae</taxon>
        <taxon>Gloeothece</taxon>
        <taxon>Gloeothece verrucosa</taxon>
    </lineage>
</organism>
<dbReference type="HOGENOM" id="CLU_2733292_0_0_3"/>
<gene>
    <name evidence="1" type="ordered locus">Cyan7822_1587</name>
</gene>
<evidence type="ECO:0000313" key="1">
    <source>
        <dbReference type="EMBL" id="ADN13578.1"/>
    </source>
</evidence>
<sequence>MQAARILHSTEFDVLHLVNGQESLVIRQQGVRKGIGVEAKHSQASLSFAAKKRENYEWLMAASKNYLVTHD</sequence>
<reference evidence="2" key="1">
    <citation type="journal article" date="2011" name="MBio">
        <title>Novel metabolic attributes of the genus Cyanothece, comprising a group of unicellular nitrogen-fixing Cyanobacteria.</title>
        <authorList>
            <person name="Bandyopadhyay A."/>
            <person name="Elvitigala T."/>
            <person name="Welsh E."/>
            <person name="Stockel J."/>
            <person name="Liberton M."/>
            <person name="Min H."/>
            <person name="Sherman L.A."/>
            <person name="Pakrasi H.B."/>
        </authorList>
    </citation>
    <scope>NUCLEOTIDE SEQUENCE [LARGE SCALE GENOMIC DNA]</scope>
    <source>
        <strain evidence="2">PCC 7822</strain>
    </source>
</reference>
<dbReference type="AlphaFoldDB" id="E0U6D5"/>
<dbReference type="KEGG" id="cyj:Cyan7822_1587"/>
<accession>E0U6D5</accession>
<dbReference type="EMBL" id="CP002198">
    <property type="protein sequence ID" value="ADN13578.1"/>
    <property type="molecule type" value="Genomic_DNA"/>
</dbReference>
<dbReference type="STRING" id="497965.Cyan7822_1587"/>
<evidence type="ECO:0000313" key="2">
    <source>
        <dbReference type="Proteomes" id="UP000008206"/>
    </source>
</evidence>
<dbReference type="Proteomes" id="UP000008206">
    <property type="component" value="Chromosome"/>
</dbReference>